<feature type="compositionally biased region" description="Gly residues" evidence="1">
    <location>
        <begin position="444"/>
        <end position="458"/>
    </location>
</feature>
<evidence type="ECO:0000313" key="5">
    <source>
        <dbReference type="Proteomes" id="UP000637643"/>
    </source>
</evidence>
<feature type="domain" description="TPM" evidence="3">
    <location>
        <begin position="177"/>
        <end position="292"/>
    </location>
</feature>
<keyword evidence="2" id="KW-0812">Transmembrane</keyword>
<evidence type="ECO:0000256" key="2">
    <source>
        <dbReference type="SAM" id="Phobius"/>
    </source>
</evidence>
<reference evidence="4" key="1">
    <citation type="journal article" date="2014" name="Int. J. Syst. Evol. Microbiol.">
        <title>Complete genome sequence of Corynebacterium casei LMG S-19264T (=DSM 44701T), isolated from a smear-ripened cheese.</title>
        <authorList>
            <consortium name="US DOE Joint Genome Institute (JGI-PGF)"/>
            <person name="Walter F."/>
            <person name="Albersmeier A."/>
            <person name="Kalinowski J."/>
            <person name="Ruckert C."/>
        </authorList>
    </citation>
    <scope>NUCLEOTIDE SEQUENCE</scope>
    <source>
        <strain evidence="4">CGMCC 1.16134</strain>
    </source>
</reference>
<evidence type="ECO:0000259" key="3">
    <source>
        <dbReference type="Pfam" id="PF04536"/>
    </source>
</evidence>
<dbReference type="PANTHER" id="PTHR30373">
    <property type="entry name" value="UPF0603 PROTEIN YGCG"/>
    <property type="match status" value="1"/>
</dbReference>
<feature type="transmembrane region" description="Helical" evidence="2">
    <location>
        <begin position="320"/>
        <end position="340"/>
    </location>
</feature>
<dbReference type="Pfam" id="PF04536">
    <property type="entry name" value="TPM_phosphatase"/>
    <property type="match status" value="2"/>
</dbReference>
<evidence type="ECO:0000313" key="4">
    <source>
        <dbReference type="EMBL" id="GGF69132.1"/>
    </source>
</evidence>
<proteinExistence type="predicted"/>
<reference evidence="4" key="2">
    <citation type="submission" date="2020-09" db="EMBL/GenBank/DDBJ databases">
        <authorList>
            <person name="Sun Q."/>
            <person name="Zhou Y."/>
        </authorList>
    </citation>
    <scope>NUCLEOTIDE SEQUENCE</scope>
    <source>
        <strain evidence="4">CGMCC 1.16134</strain>
    </source>
</reference>
<organism evidence="4 5">
    <name type="scientific">Paenibacillus albidus</name>
    <dbReference type="NCBI Taxonomy" id="2041023"/>
    <lineage>
        <taxon>Bacteria</taxon>
        <taxon>Bacillati</taxon>
        <taxon>Bacillota</taxon>
        <taxon>Bacilli</taxon>
        <taxon>Bacillales</taxon>
        <taxon>Paenibacillaceae</taxon>
        <taxon>Paenibacillus</taxon>
    </lineage>
</organism>
<name>A0A917C3L1_9BACL</name>
<evidence type="ECO:0000256" key="1">
    <source>
        <dbReference type="SAM" id="MobiDB-lite"/>
    </source>
</evidence>
<dbReference type="EMBL" id="BMKR01000004">
    <property type="protein sequence ID" value="GGF69132.1"/>
    <property type="molecule type" value="Genomic_DNA"/>
</dbReference>
<protein>
    <recommendedName>
        <fullName evidence="3">TPM domain-containing protein</fullName>
    </recommendedName>
</protein>
<sequence>MIHKTLKTMLAALLLSVWIPTFGLASSSLPKHNSSFYVNDFADVIDLKSENFMVNYGVQLHKKTGAQVVVVTVDSTHGTSLKEYATSLFNKWGVGSAEKNNGVLVLLSIQDDDYWAVQGKGIENTLTDAKMGQILSTYLEPDFAAKGYSNGARKTYGAFIQFFGGTWNESLNASSVVADNAGVFKKVTIDYLNQSASRYHATAGSRVYIVTVKNIGDQTLQEYTYKKFASAGARAQDVMLVLDIGGSNYHVLQGKNIDKVLTNNKIKGILDTALEPLFAAKDYSGGAVAVTNVFYEFFLSRADNGVAVSAVPNPHEVADYSGVLIFGFVIFVILVVLGAIRTVKRNRNLSEYGLAYNPYSRRNVRRYGAWTRGHGYWYGEQWNYYPQQMTYVGNTGGGGASSEGGAGRYYGGDSNHGGGGSSSGGGAGRYSSDDNDNDDYSSSGDGGSASSGGGVGRH</sequence>
<dbReference type="PANTHER" id="PTHR30373:SF2">
    <property type="entry name" value="UPF0603 PROTEIN YGCG"/>
    <property type="match status" value="1"/>
</dbReference>
<dbReference type="AlphaFoldDB" id="A0A917C3L1"/>
<dbReference type="InterPro" id="IPR007621">
    <property type="entry name" value="TPM_dom"/>
</dbReference>
<keyword evidence="2" id="KW-1133">Transmembrane helix</keyword>
<feature type="domain" description="TPM" evidence="3">
    <location>
        <begin position="38"/>
        <end position="160"/>
    </location>
</feature>
<keyword evidence="2" id="KW-0472">Membrane</keyword>
<feature type="compositionally biased region" description="Gly residues" evidence="1">
    <location>
        <begin position="409"/>
        <end position="428"/>
    </location>
</feature>
<gene>
    <name evidence="4" type="ORF">GCM10010912_12810</name>
</gene>
<comment type="caution">
    <text evidence="4">The sequence shown here is derived from an EMBL/GenBank/DDBJ whole genome shotgun (WGS) entry which is preliminary data.</text>
</comment>
<accession>A0A917C3L1</accession>
<dbReference type="RefSeq" id="WP_189023045.1">
    <property type="nucleotide sequence ID" value="NZ_BMKR01000004.1"/>
</dbReference>
<feature type="region of interest" description="Disordered" evidence="1">
    <location>
        <begin position="409"/>
        <end position="458"/>
    </location>
</feature>
<keyword evidence="5" id="KW-1185">Reference proteome</keyword>
<dbReference type="Proteomes" id="UP000637643">
    <property type="component" value="Unassembled WGS sequence"/>
</dbReference>
<dbReference type="Gene3D" id="3.10.310.50">
    <property type="match status" value="2"/>
</dbReference>